<name>A0A1R2C8R9_9CILI</name>
<feature type="region of interest" description="Disordered" evidence="2">
    <location>
        <begin position="12"/>
        <end position="48"/>
    </location>
</feature>
<reference evidence="3 4" key="1">
    <citation type="submission" date="2016-11" db="EMBL/GenBank/DDBJ databases">
        <title>The macronuclear genome of Stentor coeruleus: a giant cell with tiny introns.</title>
        <authorList>
            <person name="Slabodnick M."/>
            <person name="Ruby J.G."/>
            <person name="Reiff S.B."/>
            <person name="Swart E.C."/>
            <person name="Gosai S."/>
            <person name="Prabakaran S."/>
            <person name="Witkowska E."/>
            <person name="Larue G.E."/>
            <person name="Fisher S."/>
            <person name="Freeman R.M."/>
            <person name="Gunawardena J."/>
            <person name="Chu W."/>
            <person name="Stover N.A."/>
            <person name="Gregory B.D."/>
            <person name="Nowacki M."/>
            <person name="Derisi J."/>
            <person name="Roy S.W."/>
            <person name="Marshall W.F."/>
            <person name="Sood P."/>
        </authorList>
    </citation>
    <scope>NUCLEOTIDE SEQUENCE [LARGE SCALE GENOMIC DNA]</scope>
    <source>
        <strain evidence="3">WM001</strain>
    </source>
</reference>
<dbReference type="AlphaFoldDB" id="A0A1R2C8R9"/>
<sequence>MKQESQIIATIKKKIDSLKSSRQDTKSKDPEGKSSSTPNLLENTGKLSKKYEHYSTEKLVKIIKCLKKENNNLKELNKKQGNEIKSLIEQLNKISGDKEESSSRPQSCLRTANSVPKKNRVMFSRDLVHVMNKSKAKGSKTSKSVKTKEESAVCYRNIKKIVKKGKNDSNSPVKSSEESEYYTPLSSSMQERKNNSQSLVKQYDYTLKTNEKQRLFTKVHKY</sequence>
<comment type="caution">
    <text evidence="3">The sequence shown here is derived from an EMBL/GenBank/DDBJ whole genome shotgun (WGS) entry which is preliminary data.</text>
</comment>
<keyword evidence="4" id="KW-1185">Reference proteome</keyword>
<proteinExistence type="predicted"/>
<feature type="compositionally biased region" description="Polar residues" evidence="2">
    <location>
        <begin position="33"/>
        <end position="46"/>
    </location>
</feature>
<feature type="compositionally biased region" description="Polar residues" evidence="2">
    <location>
        <begin position="184"/>
        <end position="197"/>
    </location>
</feature>
<protein>
    <submittedName>
        <fullName evidence="3">Uncharacterized protein</fullName>
    </submittedName>
</protein>
<evidence type="ECO:0000313" key="3">
    <source>
        <dbReference type="EMBL" id="OMJ85345.1"/>
    </source>
</evidence>
<accession>A0A1R2C8R9</accession>
<feature type="region of interest" description="Disordered" evidence="2">
    <location>
        <begin position="164"/>
        <end position="197"/>
    </location>
</feature>
<feature type="compositionally biased region" description="Basic and acidic residues" evidence="2">
    <location>
        <begin position="13"/>
        <end position="32"/>
    </location>
</feature>
<feature type="compositionally biased region" description="Polar residues" evidence="2">
    <location>
        <begin position="103"/>
        <end position="116"/>
    </location>
</feature>
<dbReference type="Proteomes" id="UP000187209">
    <property type="component" value="Unassembled WGS sequence"/>
</dbReference>
<organism evidence="3 4">
    <name type="scientific">Stentor coeruleus</name>
    <dbReference type="NCBI Taxonomy" id="5963"/>
    <lineage>
        <taxon>Eukaryota</taxon>
        <taxon>Sar</taxon>
        <taxon>Alveolata</taxon>
        <taxon>Ciliophora</taxon>
        <taxon>Postciliodesmatophora</taxon>
        <taxon>Heterotrichea</taxon>
        <taxon>Heterotrichida</taxon>
        <taxon>Stentoridae</taxon>
        <taxon>Stentor</taxon>
    </lineage>
</organism>
<gene>
    <name evidence="3" type="ORF">SteCoe_13316</name>
</gene>
<evidence type="ECO:0000256" key="2">
    <source>
        <dbReference type="SAM" id="MobiDB-lite"/>
    </source>
</evidence>
<dbReference type="EMBL" id="MPUH01000239">
    <property type="protein sequence ID" value="OMJ85345.1"/>
    <property type="molecule type" value="Genomic_DNA"/>
</dbReference>
<keyword evidence="1" id="KW-0175">Coiled coil</keyword>
<feature type="region of interest" description="Disordered" evidence="2">
    <location>
        <begin position="95"/>
        <end position="116"/>
    </location>
</feature>
<feature type="coiled-coil region" evidence="1">
    <location>
        <begin position="56"/>
        <end position="90"/>
    </location>
</feature>
<evidence type="ECO:0000256" key="1">
    <source>
        <dbReference type="SAM" id="Coils"/>
    </source>
</evidence>
<evidence type="ECO:0000313" key="4">
    <source>
        <dbReference type="Proteomes" id="UP000187209"/>
    </source>
</evidence>